<dbReference type="RefSeq" id="WP_100265138.1">
    <property type="nucleotide sequence ID" value="NZ_CP018800.1"/>
</dbReference>
<gene>
    <name evidence="2" type="ORF">Ga0123462_0841</name>
</gene>
<evidence type="ECO:0000256" key="1">
    <source>
        <dbReference type="SAM" id="Phobius"/>
    </source>
</evidence>
<keyword evidence="3" id="KW-1185">Reference proteome</keyword>
<accession>A0A2K8L307</accession>
<dbReference type="AlphaFoldDB" id="A0A2K8L307"/>
<feature type="transmembrane region" description="Helical" evidence="1">
    <location>
        <begin position="65"/>
        <end position="92"/>
    </location>
</feature>
<proteinExistence type="predicted"/>
<feature type="transmembrane region" description="Helical" evidence="1">
    <location>
        <begin position="457"/>
        <end position="474"/>
    </location>
</feature>
<evidence type="ECO:0000313" key="2">
    <source>
        <dbReference type="EMBL" id="ATX81710.1"/>
    </source>
</evidence>
<dbReference type="EMBL" id="CP018800">
    <property type="protein sequence ID" value="ATX81710.1"/>
    <property type="molecule type" value="Genomic_DNA"/>
</dbReference>
<sequence>MKPYIFGIVVLTYLLIPEVGHASSDGATFESLYKTSSHIGWIAAATLAAIAGAVIFFTGGTASPVVIGIGSWVGGMMGFSGIAATNAGLALLGGGSMASGGLGMLGGTALIVASLTFSTDIVMDYTVGRAINAYEYSNLIERSKGMTTLPPPKNKSGSETYKNALLVLDNLDNKKAIQDNENQAILKVAIQQLKDTAPSTDPDEQIKEETLLALLLFTTNDYKVAKDKAWLAIQSARKAELKRTLPAFIYATSSLYDEQINVEDITNNYFGYSVLAEPENPIIPMLFSIYLDRLMLRVDNDSSDAPHDEELARVFSIMLNPNIESFQLSNYTIILVKYFTRIKIEQQKISGLTNTVDAAIKGSTKTLLSVQNSLMIYDKLLDNTLDVIEHLITSDTYYSLEDKQKISELNTLFVGYARDRARLGGLVDQLKSYQLNLNSNLTASHHAQSGENKSNSVIMYSLLFIFGLIVLLLVKRANKRKASSGVPIE</sequence>
<keyword evidence="1" id="KW-1133">Transmembrane helix</keyword>
<organism evidence="2 3">
    <name type="scientific">Mariprofundus ferrinatatus</name>
    <dbReference type="NCBI Taxonomy" id="1921087"/>
    <lineage>
        <taxon>Bacteria</taxon>
        <taxon>Pseudomonadati</taxon>
        <taxon>Pseudomonadota</taxon>
        <taxon>Candidatius Mariprofundia</taxon>
        <taxon>Mariprofundales</taxon>
        <taxon>Mariprofundaceae</taxon>
        <taxon>Mariprofundus</taxon>
    </lineage>
</organism>
<feature type="transmembrane region" description="Helical" evidence="1">
    <location>
        <begin position="38"/>
        <end position="58"/>
    </location>
</feature>
<reference evidence="2 3" key="1">
    <citation type="submission" date="2016-12" db="EMBL/GenBank/DDBJ databases">
        <title>Isolation and genomic insights into novel planktonic Zetaproteobacteria from stratified waters of the Chesapeake Bay.</title>
        <authorList>
            <person name="McAllister S.M."/>
            <person name="Kato S."/>
            <person name="Chan C.S."/>
            <person name="Chiu B.K."/>
            <person name="Field E.K."/>
        </authorList>
    </citation>
    <scope>NUCLEOTIDE SEQUENCE [LARGE SCALE GENOMIC DNA]</scope>
    <source>
        <strain evidence="2 3">CP-8</strain>
    </source>
</reference>
<dbReference type="OrthoDB" id="9342663at2"/>
<dbReference type="Proteomes" id="UP000231637">
    <property type="component" value="Chromosome"/>
</dbReference>
<keyword evidence="1" id="KW-0472">Membrane</keyword>
<keyword evidence="1" id="KW-0812">Transmembrane</keyword>
<protein>
    <submittedName>
        <fullName evidence="2">Uncharacterized protein</fullName>
    </submittedName>
</protein>
<dbReference type="KEGG" id="mfn:Ga0123462_0841"/>
<name>A0A2K8L307_9PROT</name>
<evidence type="ECO:0000313" key="3">
    <source>
        <dbReference type="Proteomes" id="UP000231637"/>
    </source>
</evidence>